<keyword evidence="11" id="KW-1185">Reference proteome</keyword>
<keyword evidence="5" id="KW-0406">Ion transport</keyword>
<dbReference type="PANTHER" id="PTHR32468">
    <property type="entry name" value="CATION/H + ANTIPORTER"/>
    <property type="match status" value="1"/>
</dbReference>
<feature type="transmembrane region" description="Helical" evidence="8">
    <location>
        <begin position="293"/>
        <end position="313"/>
    </location>
</feature>
<feature type="transmembrane region" description="Helical" evidence="8">
    <location>
        <begin position="383"/>
        <end position="402"/>
    </location>
</feature>
<proteinExistence type="predicted"/>
<dbReference type="PANTHER" id="PTHR32468:SF0">
    <property type="entry name" value="K(+)_H(+) ANTIPORTER 1"/>
    <property type="match status" value="1"/>
</dbReference>
<feature type="region of interest" description="Disordered" evidence="7">
    <location>
        <begin position="693"/>
        <end position="717"/>
    </location>
</feature>
<feature type="transmembrane region" description="Helical" evidence="8">
    <location>
        <begin position="136"/>
        <end position="158"/>
    </location>
</feature>
<feature type="transmembrane region" description="Helical" evidence="8">
    <location>
        <begin position="99"/>
        <end position="124"/>
    </location>
</feature>
<evidence type="ECO:0000313" key="11">
    <source>
        <dbReference type="Proteomes" id="UP000504882"/>
    </source>
</evidence>
<comment type="subcellular location">
    <subcellularLocation>
        <location evidence="1">Membrane</location>
        <topology evidence="1">Multi-pass membrane protein</topology>
    </subcellularLocation>
</comment>
<keyword evidence="2" id="KW-0813">Transport</keyword>
<dbReference type="EMBL" id="SMNA01000021">
    <property type="protein sequence ID" value="TDE88111.1"/>
    <property type="molecule type" value="Genomic_DNA"/>
</dbReference>
<evidence type="ECO:0000256" key="2">
    <source>
        <dbReference type="ARBA" id="ARBA00022448"/>
    </source>
</evidence>
<dbReference type="Proteomes" id="UP000504882">
    <property type="component" value="Unassembled WGS sequence"/>
</dbReference>
<evidence type="ECO:0000256" key="8">
    <source>
        <dbReference type="SAM" id="Phobius"/>
    </source>
</evidence>
<evidence type="ECO:0000259" key="9">
    <source>
        <dbReference type="Pfam" id="PF00999"/>
    </source>
</evidence>
<feature type="transmembrane region" description="Helical" evidence="8">
    <location>
        <begin position="64"/>
        <end position="87"/>
    </location>
</feature>
<feature type="transmembrane region" description="Helical" evidence="8">
    <location>
        <begin position="202"/>
        <end position="220"/>
    </location>
</feature>
<dbReference type="InterPro" id="IPR050794">
    <property type="entry name" value="CPA2_transporter"/>
</dbReference>
<sequence length="717" mass="74026">MHIAAHVFLAIAVIIVVARLFARLAGKVHQPPVVGEIIAGIALGPSVLGLLPGDLDTKLFPPEILPYLDLLAQLGLVLFMFIVGLELDMKLVRGREKLAGTISLSSVILPFALGAGLSLVLYPFHDETDQGEVPLLGLALFLGVAMSITAFPVLARILTDRGMHRTSTGVLALACAAVDDILAWTLLAFVVAVVQGDGPADVIRIVVLTAAFAAVMFGIVRPLLKRLVGGYRRAGRLTPDLLAIVLIGVLASSFVTDMIGIHAIFGAFIFGAIMPRQDAAEFTEEILERLEQVSVLLLLPLFFVVTGLSTDIGGITASGLWQLGLIMLVAVGGKFVGAFGAARLMKVPNRQATALGVLMNTRGLTELVILQIGRQLGVLDGELFTLLVLMAVLTTMMTGPLLRRVYPDRAIAKDIAAAERAALGLDESYRVLVLVDEPSRADRMAAAAAGLLGTGRPGALVLSRLVVREQAPLELGAGISGDLTRMAGTVEDLNALAARVHATGARATVLSRFSSDPWADLLLQAETAEAAVLLVDADWLAAHAPGMADGADPGTHRFSVVAVRLPEADAAADAPVLVLAGGDADGRGAVLTGAAIARARGAELLLHLPDGGRLARRYGAALAALRADGLAYRVVDRSEADGVAAAARVASAGLATGAGTVAGGGDRVPAAMLTVWAGQDVVDAELTEALGTLVTSGTDGPGPAGASDVEPAGSPRP</sequence>
<reference evidence="10 11" key="1">
    <citation type="submission" date="2019-03" db="EMBL/GenBank/DDBJ databases">
        <title>Genomic features of bacteria from cold environments.</title>
        <authorList>
            <person name="Shen L."/>
        </authorList>
    </citation>
    <scope>NUCLEOTIDE SEQUENCE [LARGE SCALE GENOMIC DNA]</scope>
    <source>
        <strain evidence="11">T3246-1</strain>
    </source>
</reference>
<evidence type="ECO:0000256" key="6">
    <source>
        <dbReference type="ARBA" id="ARBA00023136"/>
    </source>
</evidence>
<dbReference type="RefSeq" id="WP_133110234.1">
    <property type="nucleotide sequence ID" value="NZ_SMNA01000021.1"/>
</dbReference>
<gene>
    <name evidence="10" type="ORF">EXU48_23990</name>
</gene>
<organism evidence="10 11">
    <name type="scientific">Occultella glacieicola</name>
    <dbReference type="NCBI Taxonomy" id="2518684"/>
    <lineage>
        <taxon>Bacteria</taxon>
        <taxon>Bacillati</taxon>
        <taxon>Actinomycetota</taxon>
        <taxon>Actinomycetes</taxon>
        <taxon>Micrococcales</taxon>
        <taxon>Ruaniaceae</taxon>
        <taxon>Occultella</taxon>
    </lineage>
</organism>
<evidence type="ECO:0000256" key="5">
    <source>
        <dbReference type="ARBA" id="ARBA00023065"/>
    </source>
</evidence>
<dbReference type="Gene3D" id="1.20.1530.20">
    <property type="match status" value="1"/>
</dbReference>
<feature type="transmembrane region" description="Helical" evidence="8">
    <location>
        <begin position="320"/>
        <end position="342"/>
    </location>
</feature>
<feature type="transmembrane region" description="Helical" evidence="8">
    <location>
        <begin position="170"/>
        <end position="196"/>
    </location>
</feature>
<feature type="domain" description="Cation/H+ exchanger transmembrane" evidence="9">
    <location>
        <begin position="15"/>
        <end position="402"/>
    </location>
</feature>
<feature type="transmembrane region" description="Helical" evidence="8">
    <location>
        <begin position="33"/>
        <end position="52"/>
    </location>
</feature>
<protein>
    <submittedName>
        <fullName evidence="10">Cation/H(+) antiporter</fullName>
    </submittedName>
</protein>
<accession>A0ABY2DXG1</accession>
<feature type="transmembrane region" description="Helical" evidence="8">
    <location>
        <begin position="241"/>
        <end position="273"/>
    </location>
</feature>
<comment type="caution">
    <text evidence="10">The sequence shown here is derived from an EMBL/GenBank/DDBJ whole genome shotgun (WGS) entry which is preliminary data.</text>
</comment>
<evidence type="ECO:0000256" key="3">
    <source>
        <dbReference type="ARBA" id="ARBA00022692"/>
    </source>
</evidence>
<name>A0ABY2DXG1_9MICO</name>
<dbReference type="InterPro" id="IPR038770">
    <property type="entry name" value="Na+/solute_symporter_sf"/>
</dbReference>
<feature type="transmembrane region" description="Helical" evidence="8">
    <location>
        <begin position="6"/>
        <end position="26"/>
    </location>
</feature>
<evidence type="ECO:0000256" key="7">
    <source>
        <dbReference type="SAM" id="MobiDB-lite"/>
    </source>
</evidence>
<evidence type="ECO:0000256" key="4">
    <source>
        <dbReference type="ARBA" id="ARBA00022989"/>
    </source>
</evidence>
<dbReference type="InterPro" id="IPR006153">
    <property type="entry name" value="Cation/H_exchanger_TM"/>
</dbReference>
<dbReference type="Pfam" id="PF00999">
    <property type="entry name" value="Na_H_Exchanger"/>
    <property type="match status" value="1"/>
</dbReference>
<keyword evidence="3 8" id="KW-0812">Transmembrane</keyword>
<evidence type="ECO:0000256" key="1">
    <source>
        <dbReference type="ARBA" id="ARBA00004141"/>
    </source>
</evidence>
<keyword evidence="6 8" id="KW-0472">Membrane</keyword>
<keyword evidence="4 8" id="KW-1133">Transmembrane helix</keyword>
<evidence type="ECO:0000313" key="10">
    <source>
        <dbReference type="EMBL" id="TDE88111.1"/>
    </source>
</evidence>